<keyword evidence="2" id="KW-1185">Reference proteome</keyword>
<reference evidence="1 2" key="1">
    <citation type="submission" date="2024-03" db="EMBL/GenBank/DDBJ databases">
        <title>Human intestinal bacterial collection.</title>
        <authorList>
            <person name="Pauvert C."/>
            <person name="Hitch T.C.A."/>
            <person name="Clavel T."/>
        </authorList>
    </citation>
    <scope>NUCLEOTIDE SEQUENCE [LARGE SCALE GENOMIC DNA]</scope>
    <source>
        <strain evidence="1 2">CLA-AA-H190</strain>
    </source>
</reference>
<dbReference type="RefSeq" id="WP_349083824.1">
    <property type="nucleotide sequence ID" value="NZ_JBBMEK010000014.1"/>
</dbReference>
<dbReference type="CDD" id="cd00085">
    <property type="entry name" value="HNHc"/>
    <property type="match status" value="1"/>
</dbReference>
<evidence type="ECO:0000313" key="2">
    <source>
        <dbReference type="Proteomes" id="UP001469749"/>
    </source>
</evidence>
<comment type="caution">
    <text evidence="1">The sequence shown here is derived from an EMBL/GenBank/DDBJ whole genome shotgun (WGS) entry which is preliminary data.</text>
</comment>
<protein>
    <recommendedName>
        <fullName evidence="3">HNH endonuclease</fullName>
    </recommendedName>
</protein>
<gene>
    <name evidence="1" type="ORF">WMO25_02165</name>
</gene>
<dbReference type="InterPro" id="IPR003615">
    <property type="entry name" value="HNH_nuc"/>
</dbReference>
<dbReference type="EMBL" id="JBBMEK010000014">
    <property type="protein sequence ID" value="MEQ2363900.1"/>
    <property type="molecule type" value="Genomic_DNA"/>
</dbReference>
<name>A0ABV1B1N4_9FIRM</name>
<evidence type="ECO:0008006" key="3">
    <source>
        <dbReference type="Google" id="ProtNLM"/>
    </source>
</evidence>
<accession>A0ABV1B1N4</accession>
<dbReference type="Proteomes" id="UP001469749">
    <property type="component" value="Unassembled WGS sequence"/>
</dbReference>
<evidence type="ECO:0000313" key="1">
    <source>
        <dbReference type="EMBL" id="MEQ2363900.1"/>
    </source>
</evidence>
<organism evidence="1 2">
    <name type="scientific">Coprococcus intestinihominis</name>
    <dbReference type="NCBI Taxonomy" id="3133154"/>
    <lineage>
        <taxon>Bacteria</taxon>
        <taxon>Bacillati</taxon>
        <taxon>Bacillota</taxon>
        <taxon>Clostridia</taxon>
        <taxon>Lachnospirales</taxon>
        <taxon>Lachnospiraceae</taxon>
        <taxon>Coprococcus</taxon>
    </lineage>
</organism>
<sequence>MTETQLVRWINQLIEDDQLWKFYKSREWSGRSGYAGLKEEVLREQHYECQPCKERGIVTRADTVHHVMHVREHPELALSRWYVDARGVRQCNLLAVCRACHNELHPEKSAKRAAGAAQKEKYVNEERW</sequence>
<proteinExistence type="predicted"/>